<evidence type="ECO:0000256" key="6">
    <source>
        <dbReference type="ARBA" id="ARBA00023008"/>
    </source>
</evidence>
<evidence type="ECO:0000256" key="7">
    <source>
        <dbReference type="ARBA" id="ARBA00023136"/>
    </source>
</evidence>
<evidence type="ECO:0000256" key="11">
    <source>
        <dbReference type="SAM" id="Phobius"/>
    </source>
</evidence>
<dbReference type="Pfam" id="PF00116">
    <property type="entry name" value="COX2"/>
    <property type="match status" value="1"/>
</dbReference>
<dbReference type="PROSITE" id="PS50857">
    <property type="entry name" value="COX2_CUA"/>
    <property type="match status" value="1"/>
</dbReference>
<organism evidence="13 14">
    <name type="scientific">Actinoallomurus oryzae</name>
    <dbReference type="NCBI Taxonomy" id="502180"/>
    <lineage>
        <taxon>Bacteria</taxon>
        <taxon>Bacillati</taxon>
        <taxon>Actinomycetota</taxon>
        <taxon>Actinomycetes</taxon>
        <taxon>Streptosporangiales</taxon>
        <taxon>Thermomonosporaceae</taxon>
        <taxon>Actinoallomurus</taxon>
    </lineage>
</organism>
<evidence type="ECO:0000256" key="5">
    <source>
        <dbReference type="ARBA" id="ARBA00022982"/>
    </source>
</evidence>
<gene>
    <name evidence="13" type="ORF">GCM10023191_077540</name>
</gene>
<dbReference type="InterPro" id="IPR045187">
    <property type="entry name" value="CcO_II"/>
</dbReference>
<dbReference type="InterPro" id="IPR008972">
    <property type="entry name" value="Cupredoxin"/>
</dbReference>
<sequence length="217" mass="24516">MIYRQVFGEIFPMETAIAGAVFVIVLATVIYAVVLRRARAGRSASGRIELPKLELAYAVLLAGVAAFLVYATASANTRLHRATSDPARSGDPAENVKVTAFQWCWRFDYLDRRTSVGGSCASSRHYPVLVVPTGRPVRFRLTSSDVEHSMWVPALKFKVDAFPHHTNAFTLRFDEPGQWLGRCAEFCGNRHSFMHFYLRAVRPDEYRRWLQQHPGTP</sequence>
<comment type="caution">
    <text evidence="13">The sequence shown here is derived from an EMBL/GenBank/DDBJ whole genome shotgun (WGS) entry which is preliminary data.</text>
</comment>
<evidence type="ECO:0000256" key="3">
    <source>
        <dbReference type="ARBA" id="ARBA00022448"/>
    </source>
</evidence>
<protein>
    <recommendedName>
        <fullName evidence="9">Cytochrome aa3 subunit 2</fullName>
    </recommendedName>
</protein>
<keyword evidence="6" id="KW-0186">Copper</keyword>
<evidence type="ECO:0000313" key="14">
    <source>
        <dbReference type="Proteomes" id="UP001500503"/>
    </source>
</evidence>
<keyword evidence="14" id="KW-1185">Reference proteome</keyword>
<dbReference type="PANTHER" id="PTHR22888">
    <property type="entry name" value="CYTOCHROME C OXIDASE, SUBUNIT II"/>
    <property type="match status" value="1"/>
</dbReference>
<proteinExistence type="inferred from homology"/>
<keyword evidence="11" id="KW-0812">Transmembrane</keyword>
<dbReference type="PANTHER" id="PTHR22888:SF9">
    <property type="entry name" value="CYTOCHROME C OXIDASE SUBUNIT 2"/>
    <property type="match status" value="1"/>
</dbReference>
<comment type="function">
    <text evidence="8">Subunits I and II form the functional core of the enzyme complex. Electrons originating in cytochrome c are transferred via heme a and Cu(A) to the binuclear center formed by heme a3 and Cu(B).</text>
</comment>
<dbReference type="Gene3D" id="2.60.40.420">
    <property type="entry name" value="Cupredoxins - blue copper proteins"/>
    <property type="match status" value="1"/>
</dbReference>
<dbReference type="EMBL" id="BAABHF010000046">
    <property type="protein sequence ID" value="GAA4512200.1"/>
    <property type="molecule type" value="Genomic_DNA"/>
</dbReference>
<reference evidence="14" key="1">
    <citation type="journal article" date="2019" name="Int. J. Syst. Evol. Microbiol.">
        <title>The Global Catalogue of Microorganisms (GCM) 10K type strain sequencing project: providing services to taxonomists for standard genome sequencing and annotation.</title>
        <authorList>
            <consortium name="The Broad Institute Genomics Platform"/>
            <consortium name="The Broad Institute Genome Sequencing Center for Infectious Disease"/>
            <person name="Wu L."/>
            <person name="Ma J."/>
        </authorList>
    </citation>
    <scope>NUCLEOTIDE SEQUENCE [LARGE SCALE GENOMIC DNA]</scope>
    <source>
        <strain evidence="14">JCM 17933</strain>
    </source>
</reference>
<comment type="similarity">
    <text evidence="2">Belongs to the cytochrome c oxidase subunit 2 family.</text>
</comment>
<name>A0ABP8QWX0_9ACTN</name>
<evidence type="ECO:0000313" key="13">
    <source>
        <dbReference type="EMBL" id="GAA4512200.1"/>
    </source>
</evidence>
<feature type="domain" description="Cytochrome oxidase subunit II copper A binding" evidence="12">
    <location>
        <begin position="91"/>
        <end position="212"/>
    </location>
</feature>
<keyword evidence="11" id="KW-1133">Transmembrane helix</keyword>
<evidence type="ECO:0000256" key="8">
    <source>
        <dbReference type="ARBA" id="ARBA00024688"/>
    </source>
</evidence>
<dbReference type="RefSeq" id="WP_345472532.1">
    <property type="nucleotide sequence ID" value="NZ_BAABHF010000046.1"/>
</dbReference>
<dbReference type="InterPro" id="IPR002429">
    <property type="entry name" value="CcO_II-like_C"/>
</dbReference>
<feature type="transmembrane region" description="Helical" evidence="11">
    <location>
        <begin position="55"/>
        <end position="73"/>
    </location>
</feature>
<feature type="transmembrane region" description="Helical" evidence="11">
    <location>
        <begin position="16"/>
        <end position="34"/>
    </location>
</feature>
<dbReference type="PROSITE" id="PS00078">
    <property type="entry name" value="COX2"/>
    <property type="match status" value="1"/>
</dbReference>
<evidence type="ECO:0000256" key="9">
    <source>
        <dbReference type="ARBA" id="ARBA00031399"/>
    </source>
</evidence>
<accession>A0ABP8QWX0</accession>
<keyword evidence="3" id="KW-0813">Transport</keyword>
<evidence type="ECO:0000256" key="1">
    <source>
        <dbReference type="ARBA" id="ARBA00004370"/>
    </source>
</evidence>
<evidence type="ECO:0000259" key="12">
    <source>
        <dbReference type="PROSITE" id="PS50857"/>
    </source>
</evidence>
<comment type="subcellular location">
    <subcellularLocation>
        <location evidence="1">Membrane</location>
    </subcellularLocation>
</comment>
<keyword evidence="7 11" id="KW-0472">Membrane</keyword>
<evidence type="ECO:0000256" key="4">
    <source>
        <dbReference type="ARBA" id="ARBA00022723"/>
    </source>
</evidence>
<comment type="catalytic activity">
    <reaction evidence="10">
        <text>4 Fe(II)-[cytochrome c] + O2 + 8 H(+)(in) = 4 Fe(III)-[cytochrome c] + 2 H2O + 4 H(+)(out)</text>
        <dbReference type="Rhea" id="RHEA:11436"/>
        <dbReference type="Rhea" id="RHEA-COMP:10350"/>
        <dbReference type="Rhea" id="RHEA-COMP:14399"/>
        <dbReference type="ChEBI" id="CHEBI:15377"/>
        <dbReference type="ChEBI" id="CHEBI:15378"/>
        <dbReference type="ChEBI" id="CHEBI:15379"/>
        <dbReference type="ChEBI" id="CHEBI:29033"/>
        <dbReference type="ChEBI" id="CHEBI:29034"/>
        <dbReference type="EC" id="7.1.1.9"/>
    </reaction>
</comment>
<evidence type="ECO:0000256" key="10">
    <source>
        <dbReference type="ARBA" id="ARBA00047816"/>
    </source>
</evidence>
<evidence type="ECO:0000256" key="2">
    <source>
        <dbReference type="ARBA" id="ARBA00007866"/>
    </source>
</evidence>
<dbReference type="Proteomes" id="UP001500503">
    <property type="component" value="Unassembled WGS sequence"/>
</dbReference>
<dbReference type="PRINTS" id="PR01166">
    <property type="entry name" value="CYCOXIDASEII"/>
</dbReference>
<dbReference type="SUPFAM" id="SSF49503">
    <property type="entry name" value="Cupredoxins"/>
    <property type="match status" value="1"/>
</dbReference>
<keyword evidence="4" id="KW-0479">Metal-binding</keyword>
<dbReference type="InterPro" id="IPR001505">
    <property type="entry name" value="Copper_CuA"/>
</dbReference>
<keyword evidence="5" id="KW-0249">Electron transport</keyword>